<keyword evidence="1" id="KW-0723">Serine/threonine-protein kinase</keyword>
<evidence type="ECO:0000313" key="4">
    <source>
        <dbReference type="EMBL" id="WSE32099.1"/>
    </source>
</evidence>
<sequence length="123" mass="13469">MIVTFAMSGSVGELELVRGWAREHLATLSEEALDDVVLVLDELTSNAVVHGSPVRRVRLLQWPDTVRVEVDDGSRQPAHPREPSDTGGRGLLLVAALSTRWGQDHHDVGKTVWAELKTTSRPG</sequence>
<accession>A0ABZ1IC98</accession>
<proteinExistence type="predicted"/>
<dbReference type="Gene3D" id="3.30.565.10">
    <property type="entry name" value="Histidine kinase-like ATPase, C-terminal domain"/>
    <property type="match status" value="1"/>
</dbReference>
<gene>
    <name evidence="4" type="ORF">VSH64_08260</name>
</gene>
<keyword evidence="1" id="KW-0418">Kinase</keyword>
<evidence type="ECO:0000259" key="3">
    <source>
        <dbReference type="Pfam" id="PF13581"/>
    </source>
</evidence>
<evidence type="ECO:0000313" key="5">
    <source>
        <dbReference type="Proteomes" id="UP001330812"/>
    </source>
</evidence>
<evidence type="ECO:0000256" key="2">
    <source>
        <dbReference type="SAM" id="MobiDB-lite"/>
    </source>
</evidence>
<dbReference type="PANTHER" id="PTHR35526:SF3">
    <property type="entry name" value="ANTI-SIGMA-F FACTOR RSBW"/>
    <property type="match status" value="1"/>
</dbReference>
<dbReference type="InterPro" id="IPR050267">
    <property type="entry name" value="Anti-sigma-factor_SerPK"/>
</dbReference>
<feature type="region of interest" description="Disordered" evidence="2">
    <location>
        <begin position="70"/>
        <end position="89"/>
    </location>
</feature>
<feature type="domain" description="Histidine kinase/HSP90-like ATPase" evidence="3">
    <location>
        <begin position="13"/>
        <end position="114"/>
    </location>
</feature>
<dbReference type="InterPro" id="IPR036890">
    <property type="entry name" value="HATPase_C_sf"/>
</dbReference>
<keyword evidence="5" id="KW-1185">Reference proteome</keyword>
<name>A0ABZ1IC98_9PSEU</name>
<dbReference type="CDD" id="cd16936">
    <property type="entry name" value="HATPase_RsbW-like"/>
    <property type="match status" value="1"/>
</dbReference>
<feature type="compositionally biased region" description="Basic and acidic residues" evidence="2">
    <location>
        <begin position="70"/>
        <end position="84"/>
    </location>
</feature>
<dbReference type="EMBL" id="CP142149">
    <property type="protein sequence ID" value="WSE32099.1"/>
    <property type="molecule type" value="Genomic_DNA"/>
</dbReference>
<organism evidence="4 5">
    <name type="scientific">Amycolatopsis rhabdoformis</name>
    <dbReference type="NCBI Taxonomy" id="1448059"/>
    <lineage>
        <taxon>Bacteria</taxon>
        <taxon>Bacillati</taxon>
        <taxon>Actinomycetota</taxon>
        <taxon>Actinomycetes</taxon>
        <taxon>Pseudonocardiales</taxon>
        <taxon>Pseudonocardiaceae</taxon>
        <taxon>Amycolatopsis</taxon>
    </lineage>
</organism>
<dbReference type="PANTHER" id="PTHR35526">
    <property type="entry name" value="ANTI-SIGMA-F FACTOR RSBW-RELATED"/>
    <property type="match status" value="1"/>
</dbReference>
<keyword evidence="4" id="KW-0067">ATP-binding</keyword>
<dbReference type="InterPro" id="IPR003594">
    <property type="entry name" value="HATPase_dom"/>
</dbReference>
<dbReference type="GO" id="GO:0005524">
    <property type="term" value="F:ATP binding"/>
    <property type="evidence" value="ECO:0007669"/>
    <property type="project" value="UniProtKB-KW"/>
</dbReference>
<keyword evidence="4" id="KW-0547">Nucleotide-binding</keyword>
<dbReference type="Pfam" id="PF13581">
    <property type="entry name" value="HATPase_c_2"/>
    <property type="match status" value="1"/>
</dbReference>
<evidence type="ECO:0000256" key="1">
    <source>
        <dbReference type="ARBA" id="ARBA00022527"/>
    </source>
</evidence>
<dbReference type="RefSeq" id="WP_326834907.1">
    <property type="nucleotide sequence ID" value="NZ_CP142149.1"/>
</dbReference>
<protein>
    <submittedName>
        <fullName evidence="4">ATP-binding protein</fullName>
    </submittedName>
</protein>
<keyword evidence="1" id="KW-0808">Transferase</keyword>
<dbReference type="SUPFAM" id="SSF55874">
    <property type="entry name" value="ATPase domain of HSP90 chaperone/DNA topoisomerase II/histidine kinase"/>
    <property type="match status" value="1"/>
</dbReference>
<reference evidence="4 5" key="1">
    <citation type="journal article" date="2015" name="Int. J. Syst. Evol. Microbiol.">
        <title>Amycolatopsis rhabdoformis sp. nov., an actinomycete isolated from a tropical forest soil.</title>
        <authorList>
            <person name="Souza W.R."/>
            <person name="Silva R.E."/>
            <person name="Goodfellow M."/>
            <person name="Busarakam K."/>
            <person name="Figueiro F.S."/>
            <person name="Ferreira D."/>
            <person name="Rodrigues-Filho E."/>
            <person name="Moraes L.A.B."/>
            <person name="Zucchi T.D."/>
        </authorList>
    </citation>
    <scope>NUCLEOTIDE SEQUENCE [LARGE SCALE GENOMIC DNA]</scope>
    <source>
        <strain evidence="4 5">NCIMB 14900</strain>
    </source>
</reference>
<dbReference type="Proteomes" id="UP001330812">
    <property type="component" value="Chromosome"/>
</dbReference>